<dbReference type="AlphaFoldDB" id="A0AA41ZET9"/>
<dbReference type="InterPro" id="IPR029063">
    <property type="entry name" value="SAM-dependent_MTases_sf"/>
</dbReference>
<dbReference type="PANTHER" id="PTHR37426">
    <property type="entry name" value="RIBOSOMAL RNA LARGE SUBUNIT METHYLTRANSFERASE J"/>
    <property type="match status" value="1"/>
</dbReference>
<dbReference type="InterPro" id="IPR007473">
    <property type="entry name" value="RlmJ"/>
</dbReference>
<feature type="binding site" evidence="1">
    <location>
        <begin position="143"/>
        <end position="144"/>
    </location>
    <ligand>
        <name>S-adenosyl-L-methionine</name>
        <dbReference type="ChEBI" id="CHEBI:59789"/>
    </ligand>
</feature>
<feature type="binding site" evidence="1">
    <location>
        <position position="101"/>
    </location>
    <ligand>
        <name>S-adenosyl-L-methionine</name>
        <dbReference type="ChEBI" id="CHEBI:59789"/>
    </ligand>
</feature>
<feature type="binding site" evidence="1">
    <location>
        <position position="19"/>
    </location>
    <ligand>
        <name>S-adenosyl-L-methionine</name>
        <dbReference type="ChEBI" id="CHEBI:59789"/>
    </ligand>
</feature>
<dbReference type="GO" id="GO:0005829">
    <property type="term" value="C:cytosol"/>
    <property type="evidence" value="ECO:0007669"/>
    <property type="project" value="TreeGrafter"/>
</dbReference>
<reference evidence="2" key="1">
    <citation type="submission" date="2022-11" db="EMBL/GenBank/DDBJ databases">
        <title>Larsenimonas rhizosphaerae sp. nov., isolated from a tidal mudflat.</title>
        <authorList>
            <person name="Lee S.D."/>
            <person name="Kim I.S."/>
        </authorList>
    </citation>
    <scope>NUCLEOTIDE SEQUENCE</scope>
    <source>
        <strain evidence="2">GH2-1</strain>
    </source>
</reference>
<sequence length="278" mass="31504">MLSYQHAYHAGNIADVHKHLALYGVIDHLLRKDSGVTYIDTHAGRGAYSVTAPEMARGLEYEDGVAPLMRMTPHHPLLSEWLLRLGQQQDNPQKLMFYPGSPWWLADRLRAQDRLELFELHPGEFTHLEHQTFLARAQCRQTDGLAGVVARLPSSTPRTMVIIDPSFELKQEYSDVAETVSRIQQMARHAIVLIWYPLLPAARHQELLDHISALGVRKVWRSELVRRDPGAQRGMYGSGLLIVNPPWQVPEQLDDALAEVAGCWGEQAGHTSSWWCPE</sequence>
<comment type="catalytic activity">
    <reaction evidence="1">
        <text>adenosine(2030) in 23S rRNA + S-adenosyl-L-methionine = N(6)-methyladenosine(2030) in 23S rRNA + S-adenosyl-L-homocysteine + H(+)</text>
        <dbReference type="Rhea" id="RHEA:43736"/>
        <dbReference type="Rhea" id="RHEA-COMP:10668"/>
        <dbReference type="Rhea" id="RHEA-COMP:10669"/>
        <dbReference type="ChEBI" id="CHEBI:15378"/>
        <dbReference type="ChEBI" id="CHEBI:57856"/>
        <dbReference type="ChEBI" id="CHEBI:59789"/>
        <dbReference type="ChEBI" id="CHEBI:74411"/>
        <dbReference type="ChEBI" id="CHEBI:74449"/>
        <dbReference type="EC" id="2.1.1.266"/>
    </reaction>
</comment>
<keyword evidence="3" id="KW-1185">Reference proteome</keyword>
<accession>A0AA41ZET9</accession>
<feature type="binding site" evidence="1">
    <location>
        <position position="42"/>
    </location>
    <ligand>
        <name>S-adenosyl-L-methionine</name>
        <dbReference type="ChEBI" id="CHEBI:59789"/>
    </ligand>
</feature>
<keyword evidence="1" id="KW-0489">Methyltransferase</keyword>
<dbReference type="GO" id="GO:0003723">
    <property type="term" value="F:RNA binding"/>
    <property type="evidence" value="ECO:0007669"/>
    <property type="project" value="UniProtKB-UniRule"/>
</dbReference>
<protein>
    <recommendedName>
        <fullName evidence="1">Ribosomal RNA large subunit methyltransferase J</fullName>
        <ecNumber evidence="1">2.1.1.266</ecNumber>
    </recommendedName>
    <alternativeName>
        <fullName evidence="1">23S rRNA (adenine(2030)-N6)-methyltransferase</fullName>
    </alternativeName>
    <alternativeName>
        <fullName evidence="1">23S rRNA m6A2030 methyltransferase</fullName>
    </alternativeName>
</protein>
<evidence type="ECO:0000313" key="2">
    <source>
        <dbReference type="EMBL" id="MCX2523944.1"/>
    </source>
</evidence>
<keyword evidence="1" id="KW-0949">S-adenosyl-L-methionine</keyword>
<comment type="function">
    <text evidence="1">Specifically methylates the adenine in position 2030 of 23S rRNA.</text>
</comment>
<organism evidence="2 3">
    <name type="scientific">Larsenimonas rhizosphaerae</name>
    <dbReference type="NCBI Taxonomy" id="2944682"/>
    <lineage>
        <taxon>Bacteria</taxon>
        <taxon>Pseudomonadati</taxon>
        <taxon>Pseudomonadota</taxon>
        <taxon>Gammaproteobacteria</taxon>
        <taxon>Oceanospirillales</taxon>
        <taxon>Halomonadaceae</taxon>
        <taxon>Larsenimonas</taxon>
    </lineage>
</organism>
<dbReference type="Proteomes" id="UP001165678">
    <property type="component" value="Unassembled WGS sequence"/>
</dbReference>
<evidence type="ECO:0000313" key="3">
    <source>
        <dbReference type="Proteomes" id="UP001165678"/>
    </source>
</evidence>
<evidence type="ECO:0000256" key="1">
    <source>
        <dbReference type="HAMAP-Rule" id="MF_00934"/>
    </source>
</evidence>
<comment type="similarity">
    <text evidence="1">Belongs to the RlmJ family.</text>
</comment>
<feature type="binding site" evidence="1">
    <location>
        <position position="119"/>
    </location>
    <ligand>
        <name>S-adenosyl-L-methionine</name>
        <dbReference type="ChEBI" id="CHEBI:59789"/>
    </ligand>
</feature>
<dbReference type="GO" id="GO:0036307">
    <property type="term" value="F:23S rRNA (adenine(2030)-N(6))-methyltransferase activity"/>
    <property type="evidence" value="ECO:0007669"/>
    <property type="project" value="UniProtKB-UniRule"/>
</dbReference>
<gene>
    <name evidence="1 2" type="primary">rlmJ</name>
    <name evidence="2" type="ORF">OQ287_06815</name>
</gene>
<dbReference type="EMBL" id="JAPIVE010000002">
    <property type="protein sequence ID" value="MCX2523944.1"/>
    <property type="molecule type" value="Genomic_DNA"/>
</dbReference>
<keyword evidence="1" id="KW-0698">rRNA processing</keyword>
<dbReference type="GO" id="GO:0070475">
    <property type="term" value="P:rRNA base methylation"/>
    <property type="evidence" value="ECO:0007669"/>
    <property type="project" value="UniProtKB-UniRule"/>
</dbReference>
<dbReference type="EC" id="2.1.1.266" evidence="1"/>
<dbReference type="HAMAP" id="MF_00934">
    <property type="entry name" value="23SrRNA_methyltr_J"/>
    <property type="match status" value="1"/>
</dbReference>
<feature type="active site" description="Proton acceptor" evidence="1">
    <location>
        <position position="164"/>
    </location>
</feature>
<dbReference type="PANTHER" id="PTHR37426:SF1">
    <property type="entry name" value="RIBOSOMAL RNA LARGE SUBUNIT METHYLTRANSFERASE J"/>
    <property type="match status" value="1"/>
</dbReference>
<dbReference type="SUPFAM" id="SSF53335">
    <property type="entry name" value="S-adenosyl-L-methionine-dependent methyltransferases"/>
    <property type="match status" value="1"/>
</dbReference>
<keyword evidence="1" id="KW-0694">RNA-binding</keyword>
<name>A0AA41ZET9_9GAMM</name>
<feature type="binding site" evidence="1">
    <location>
        <position position="164"/>
    </location>
    <ligand>
        <name>S-adenosyl-L-methionine</name>
        <dbReference type="ChEBI" id="CHEBI:59789"/>
    </ligand>
</feature>
<dbReference type="Pfam" id="PF04378">
    <property type="entry name" value="RsmJ"/>
    <property type="match status" value="1"/>
</dbReference>
<comment type="subunit">
    <text evidence="1">Monomer.</text>
</comment>
<dbReference type="Gene3D" id="3.40.50.150">
    <property type="entry name" value="Vaccinia Virus protein VP39"/>
    <property type="match status" value="1"/>
</dbReference>
<keyword evidence="1" id="KW-0808">Transferase</keyword>
<proteinExistence type="inferred from homology"/>
<feature type="site" description="Interaction with substrate rRNA" evidence="1">
    <location>
        <position position="4"/>
    </location>
</feature>
<comment type="caution">
    <text evidence="2">The sequence shown here is derived from an EMBL/GenBank/DDBJ whole genome shotgun (WGS) entry which is preliminary data.</text>
</comment>